<dbReference type="EMBL" id="KN837226">
    <property type="protein sequence ID" value="KIJ32499.1"/>
    <property type="molecule type" value="Genomic_DNA"/>
</dbReference>
<organism evidence="6 7">
    <name type="scientific">Sphaerobolus stellatus (strain SS14)</name>
    <dbReference type="NCBI Taxonomy" id="990650"/>
    <lineage>
        <taxon>Eukaryota</taxon>
        <taxon>Fungi</taxon>
        <taxon>Dikarya</taxon>
        <taxon>Basidiomycota</taxon>
        <taxon>Agaricomycotina</taxon>
        <taxon>Agaricomycetes</taxon>
        <taxon>Phallomycetidae</taxon>
        <taxon>Geastrales</taxon>
        <taxon>Sphaerobolaceae</taxon>
        <taxon>Sphaerobolus</taxon>
    </lineage>
</organism>
<dbReference type="SUPFAM" id="SSF51316">
    <property type="entry name" value="Mss4-like"/>
    <property type="match status" value="1"/>
</dbReference>
<feature type="domain" description="CENP-V/GFA" evidence="5">
    <location>
        <begin position="6"/>
        <end position="148"/>
    </location>
</feature>
<dbReference type="HOGENOM" id="CLU_088625_0_0_1"/>
<keyword evidence="4" id="KW-0456">Lyase</keyword>
<evidence type="ECO:0000256" key="3">
    <source>
        <dbReference type="ARBA" id="ARBA00022833"/>
    </source>
</evidence>
<protein>
    <recommendedName>
        <fullName evidence="5">CENP-V/GFA domain-containing protein</fullName>
    </recommendedName>
</protein>
<dbReference type="OrthoDB" id="5422068at2759"/>
<evidence type="ECO:0000256" key="1">
    <source>
        <dbReference type="ARBA" id="ARBA00005495"/>
    </source>
</evidence>
<dbReference type="PROSITE" id="PS51891">
    <property type="entry name" value="CENP_V_GFA"/>
    <property type="match status" value="1"/>
</dbReference>
<dbReference type="GO" id="GO:0016846">
    <property type="term" value="F:carbon-sulfur lyase activity"/>
    <property type="evidence" value="ECO:0007669"/>
    <property type="project" value="InterPro"/>
</dbReference>
<keyword evidence="7" id="KW-1185">Reference proteome</keyword>
<dbReference type="InterPro" id="IPR006913">
    <property type="entry name" value="CENP-V/GFA"/>
</dbReference>
<dbReference type="PANTHER" id="PTHR33337">
    <property type="entry name" value="GFA DOMAIN-CONTAINING PROTEIN"/>
    <property type="match status" value="1"/>
</dbReference>
<evidence type="ECO:0000259" key="5">
    <source>
        <dbReference type="PROSITE" id="PS51891"/>
    </source>
</evidence>
<evidence type="ECO:0000313" key="7">
    <source>
        <dbReference type="Proteomes" id="UP000054279"/>
    </source>
</evidence>
<dbReference type="AlphaFoldDB" id="A0A0C9UCS7"/>
<keyword evidence="2" id="KW-0479">Metal-binding</keyword>
<dbReference type="Gene3D" id="3.90.1590.10">
    <property type="entry name" value="glutathione-dependent formaldehyde- activating enzyme (gfa)"/>
    <property type="match status" value="1"/>
</dbReference>
<reference evidence="6 7" key="1">
    <citation type="submission" date="2014-06" db="EMBL/GenBank/DDBJ databases">
        <title>Evolutionary Origins and Diversification of the Mycorrhizal Mutualists.</title>
        <authorList>
            <consortium name="DOE Joint Genome Institute"/>
            <consortium name="Mycorrhizal Genomics Consortium"/>
            <person name="Kohler A."/>
            <person name="Kuo A."/>
            <person name="Nagy L.G."/>
            <person name="Floudas D."/>
            <person name="Copeland A."/>
            <person name="Barry K.W."/>
            <person name="Cichocki N."/>
            <person name="Veneault-Fourrey C."/>
            <person name="LaButti K."/>
            <person name="Lindquist E.A."/>
            <person name="Lipzen A."/>
            <person name="Lundell T."/>
            <person name="Morin E."/>
            <person name="Murat C."/>
            <person name="Riley R."/>
            <person name="Ohm R."/>
            <person name="Sun H."/>
            <person name="Tunlid A."/>
            <person name="Henrissat B."/>
            <person name="Grigoriev I.V."/>
            <person name="Hibbett D.S."/>
            <person name="Martin F."/>
        </authorList>
    </citation>
    <scope>NUCLEOTIDE SEQUENCE [LARGE SCALE GENOMIC DNA]</scope>
    <source>
        <strain evidence="6 7">SS14</strain>
    </source>
</reference>
<comment type="similarity">
    <text evidence="1">Belongs to the Gfa family.</text>
</comment>
<accession>A0A0C9UCS7</accession>
<dbReference type="Pfam" id="PF04828">
    <property type="entry name" value="GFA"/>
    <property type="match status" value="1"/>
</dbReference>
<evidence type="ECO:0000256" key="4">
    <source>
        <dbReference type="ARBA" id="ARBA00023239"/>
    </source>
</evidence>
<dbReference type="InterPro" id="IPR011057">
    <property type="entry name" value="Mss4-like_sf"/>
</dbReference>
<dbReference type="PANTHER" id="PTHR33337:SF40">
    <property type="entry name" value="CENP-V_GFA DOMAIN-CONTAINING PROTEIN-RELATED"/>
    <property type="match status" value="1"/>
</dbReference>
<dbReference type="GO" id="GO:0046872">
    <property type="term" value="F:metal ion binding"/>
    <property type="evidence" value="ECO:0007669"/>
    <property type="project" value="UniProtKB-KW"/>
</dbReference>
<keyword evidence="3" id="KW-0862">Zinc</keyword>
<sequence>MPSRILKGGCFCGETTYSINVPETLPLLEGTTHHSPHCVIDHCDTCRRTSGSFFHAWILVPESWITIISLPKEGENSKLVRFESSPHVRRSFCGRCGTHLFYEKEDRWIKISGIEEKVRLVDVTIGSLDEESLAQVDLVKPSMHVWWKDGISWVKDMFASEGGKKGFGGLRKYVSGDGGINAEEA</sequence>
<name>A0A0C9UCS7_SPHS4</name>
<gene>
    <name evidence="6" type="ORF">M422DRAFT_35798</name>
</gene>
<proteinExistence type="inferred from homology"/>
<evidence type="ECO:0000313" key="6">
    <source>
        <dbReference type="EMBL" id="KIJ32499.1"/>
    </source>
</evidence>
<evidence type="ECO:0000256" key="2">
    <source>
        <dbReference type="ARBA" id="ARBA00022723"/>
    </source>
</evidence>
<dbReference type="Proteomes" id="UP000054279">
    <property type="component" value="Unassembled WGS sequence"/>
</dbReference>